<feature type="domain" description="Phospholipid/glycerol acyltransferase" evidence="3">
    <location>
        <begin position="65"/>
        <end position="178"/>
    </location>
</feature>
<dbReference type="SMART" id="SM00563">
    <property type="entry name" value="PlsC"/>
    <property type="match status" value="1"/>
</dbReference>
<evidence type="ECO:0000313" key="4">
    <source>
        <dbReference type="EMBL" id="XAY03642.1"/>
    </source>
</evidence>
<dbReference type="GO" id="GO:0003841">
    <property type="term" value="F:1-acylglycerol-3-phosphate O-acyltransferase activity"/>
    <property type="evidence" value="ECO:0007669"/>
    <property type="project" value="TreeGrafter"/>
</dbReference>
<dbReference type="GO" id="GO:0006654">
    <property type="term" value="P:phosphatidic acid biosynthetic process"/>
    <property type="evidence" value="ECO:0007669"/>
    <property type="project" value="TreeGrafter"/>
</dbReference>
<dbReference type="GO" id="GO:0005886">
    <property type="term" value="C:plasma membrane"/>
    <property type="evidence" value="ECO:0007669"/>
    <property type="project" value="TreeGrafter"/>
</dbReference>
<dbReference type="PANTHER" id="PTHR10434:SF11">
    <property type="entry name" value="1-ACYL-SN-GLYCEROL-3-PHOSPHATE ACYLTRANSFERASE"/>
    <property type="match status" value="1"/>
</dbReference>
<reference evidence="4" key="1">
    <citation type="submission" date="2022-12" db="EMBL/GenBank/DDBJ databases">
        <title>Paraconexibacter alkalitolerans sp. nov. and Baekduia alba sp. nov., isolated from soil and emended description of the genera Paraconexibacter (Chun et al., 2020) and Baekduia (An et al., 2020).</title>
        <authorList>
            <person name="Vieira S."/>
            <person name="Huber K.J."/>
            <person name="Geppert A."/>
            <person name="Wolf J."/>
            <person name="Neumann-Schaal M."/>
            <person name="Muesken M."/>
            <person name="Overmann J."/>
        </authorList>
    </citation>
    <scope>NUCLEOTIDE SEQUENCE</scope>
    <source>
        <strain evidence="4">AEG42_29</strain>
    </source>
</reference>
<accession>A0AAU7APX4</accession>
<name>A0AAU7APX4_9ACTN</name>
<dbReference type="InterPro" id="IPR002123">
    <property type="entry name" value="Plipid/glycerol_acylTrfase"/>
</dbReference>
<dbReference type="PANTHER" id="PTHR10434">
    <property type="entry name" value="1-ACYL-SN-GLYCEROL-3-PHOSPHATE ACYLTRANSFERASE"/>
    <property type="match status" value="1"/>
</dbReference>
<keyword evidence="1" id="KW-0808">Transferase</keyword>
<proteinExistence type="predicted"/>
<keyword evidence="2" id="KW-0012">Acyltransferase</keyword>
<evidence type="ECO:0000259" key="3">
    <source>
        <dbReference type="SMART" id="SM00563"/>
    </source>
</evidence>
<dbReference type="RefSeq" id="WP_354700198.1">
    <property type="nucleotide sequence ID" value="NZ_CP114014.1"/>
</dbReference>
<dbReference type="KEGG" id="parq:DSM112329_00462"/>
<gene>
    <name evidence="4" type="ORF">DSM112329_00462</name>
</gene>
<dbReference type="EMBL" id="CP114014">
    <property type="protein sequence ID" value="XAY03642.1"/>
    <property type="molecule type" value="Genomic_DNA"/>
</dbReference>
<dbReference type="CDD" id="cd07989">
    <property type="entry name" value="LPLAT_AGPAT-like"/>
    <property type="match status" value="1"/>
</dbReference>
<dbReference type="SUPFAM" id="SSF69593">
    <property type="entry name" value="Glycerol-3-phosphate (1)-acyltransferase"/>
    <property type="match status" value="1"/>
</dbReference>
<dbReference type="AlphaFoldDB" id="A0AAU7APX4"/>
<evidence type="ECO:0000256" key="1">
    <source>
        <dbReference type="ARBA" id="ARBA00022679"/>
    </source>
</evidence>
<dbReference type="Pfam" id="PF01553">
    <property type="entry name" value="Acyltransferase"/>
    <property type="match status" value="1"/>
</dbReference>
<protein>
    <recommendedName>
        <fullName evidence="3">Phospholipid/glycerol acyltransferase domain-containing protein</fullName>
    </recommendedName>
</protein>
<sequence length="240" mass="26474">MPEIKEQVYRDERPAEALTPYHDWARTHEPGWTYTLTRVLLTPIVLGLFRARATGRDNVPQDGGFILAPNHFSNMDHFFCGVFLRRRIRFMTKSQFFRPRTALGYLFRVAGHFPVRRGFNDQAAFDTAHAILAAGGCVGMYAEGGRSRSGGLGTPRPGIGRLALESGVPVVPVAIHGSLAIRGGWRRGRFPRIRVSYGAPLSLERVDAPTREQAVEAAERIFGEVRALYGDLDGAGVSAP</sequence>
<evidence type="ECO:0000256" key="2">
    <source>
        <dbReference type="ARBA" id="ARBA00023315"/>
    </source>
</evidence>
<organism evidence="4">
    <name type="scientific">Paraconexibacter sp. AEG42_29</name>
    <dbReference type="NCBI Taxonomy" id="2997339"/>
    <lineage>
        <taxon>Bacteria</taxon>
        <taxon>Bacillati</taxon>
        <taxon>Actinomycetota</taxon>
        <taxon>Thermoleophilia</taxon>
        <taxon>Solirubrobacterales</taxon>
        <taxon>Paraconexibacteraceae</taxon>
        <taxon>Paraconexibacter</taxon>
    </lineage>
</organism>